<feature type="transmembrane region" description="Helical" evidence="5">
    <location>
        <begin position="205"/>
        <end position="226"/>
    </location>
</feature>
<proteinExistence type="predicted"/>
<feature type="transmembrane region" description="Helical" evidence="5">
    <location>
        <begin position="126"/>
        <end position="149"/>
    </location>
</feature>
<dbReference type="Pfam" id="PF04479">
    <property type="entry name" value="RTA1"/>
    <property type="match status" value="1"/>
</dbReference>
<reference evidence="6 7" key="1">
    <citation type="journal article" date="2021" name="Nat. Commun.">
        <title>Genetic determinants of endophytism in the Arabidopsis root mycobiome.</title>
        <authorList>
            <person name="Mesny F."/>
            <person name="Miyauchi S."/>
            <person name="Thiergart T."/>
            <person name="Pickel B."/>
            <person name="Atanasova L."/>
            <person name="Karlsson M."/>
            <person name="Huettel B."/>
            <person name="Barry K.W."/>
            <person name="Haridas S."/>
            <person name="Chen C."/>
            <person name="Bauer D."/>
            <person name="Andreopoulos W."/>
            <person name="Pangilinan J."/>
            <person name="LaButti K."/>
            <person name="Riley R."/>
            <person name="Lipzen A."/>
            <person name="Clum A."/>
            <person name="Drula E."/>
            <person name="Henrissat B."/>
            <person name="Kohler A."/>
            <person name="Grigoriev I.V."/>
            <person name="Martin F.M."/>
            <person name="Hacquard S."/>
        </authorList>
    </citation>
    <scope>NUCLEOTIDE SEQUENCE [LARGE SCALE GENOMIC DNA]</scope>
    <source>
        <strain evidence="6 7">MPI-SDFR-AT-0080</strain>
    </source>
</reference>
<dbReference type="PANTHER" id="PTHR31465:SF1">
    <property type="entry name" value="PROTEIN RTA1-RELATED"/>
    <property type="match status" value="1"/>
</dbReference>
<comment type="subcellular location">
    <subcellularLocation>
        <location evidence="1">Membrane</location>
        <topology evidence="1">Multi-pass membrane protein</topology>
    </subcellularLocation>
</comment>
<feature type="transmembrane region" description="Helical" evidence="5">
    <location>
        <begin position="241"/>
        <end position="260"/>
    </location>
</feature>
<dbReference type="Proteomes" id="UP000774617">
    <property type="component" value="Unassembled WGS sequence"/>
</dbReference>
<evidence type="ECO:0000256" key="1">
    <source>
        <dbReference type="ARBA" id="ARBA00004141"/>
    </source>
</evidence>
<dbReference type="InterPro" id="IPR007568">
    <property type="entry name" value="RTA1"/>
</dbReference>
<name>A0ABQ8GKT0_9PEZI</name>
<evidence type="ECO:0000256" key="3">
    <source>
        <dbReference type="ARBA" id="ARBA00022989"/>
    </source>
</evidence>
<evidence type="ECO:0000313" key="7">
    <source>
        <dbReference type="Proteomes" id="UP000774617"/>
    </source>
</evidence>
<feature type="transmembrane region" description="Helical" evidence="5">
    <location>
        <begin position="80"/>
        <end position="105"/>
    </location>
</feature>
<feature type="transmembrane region" description="Helical" evidence="5">
    <location>
        <begin position="49"/>
        <end position="68"/>
    </location>
</feature>
<gene>
    <name evidence="6" type="ORF">B0J12DRAFT_380777</name>
</gene>
<protein>
    <submittedName>
        <fullName evidence="6">RTA1 like protein-domain-containing protein</fullName>
    </submittedName>
</protein>
<organism evidence="6 7">
    <name type="scientific">Macrophomina phaseolina</name>
    <dbReference type="NCBI Taxonomy" id="35725"/>
    <lineage>
        <taxon>Eukaryota</taxon>
        <taxon>Fungi</taxon>
        <taxon>Dikarya</taxon>
        <taxon>Ascomycota</taxon>
        <taxon>Pezizomycotina</taxon>
        <taxon>Dothideomycetes</taxon>
        <taxon>Dothideomycetes incertae sedis</taxon>
        <taxon>Botryosphaeriales</taxon>
        <taxon>Botryosphaeriaceae</taxon>
        <taxon>Macrophomina</taxon>
    </lineage>
</organism>
<feature type="transmembrane region" description="Helical" evidence="5">
    <location>
        <begin position="22"/>
        <end position="42"/>
    </location>
</feature>
<sequence>MPACCKMAGTEMDYHFYEYEPTLVGAGIFCILFALSSTLHVYQLFHNRAWFMTGFVLGSLLELVGYAARSASAMQRKYEWWIGPCITQSICILIAPSFAAASIYSMLGRIIAMTNAEAYSIIKRRWIAIFFVFSDVFAFLMICVGGGFMATNLENGMGKHIIVGGLIMQLSTYGFFVVVAASFYQRVDALPPAKKQKHSQIRWQHHLKSIFIVSVFIIIRSIFRIVEYAQGFDGYFFTHEVFLYVFDAAPMALAMLYMNWEYPSFQRNRSTSAPKYTWIRMVSGGRSPQPATQPTSEPS</sequence>
<feature type="transmembrane region" description="Helical" evidence="5">
    <location>
        <begin position="161"/>
        <end position="184"/>
    </location>
</feature>
<dbReference type="PANTHER" id="PTHR31465">
    <property type="entry name" value="PROTEIN RTA1-RELATED"/>
    <property type="match status" value="1"/>
</dbReference>
<evidence type="ECO:0000256" key="5">
    <source>
        <dbReference type="SAM" id="Phobius"/>
    </source>
</evidence>
<accession>A0ABQ8GKT0</accession>
<comment type="caution">
    <text evidence="6">The sequence shown here is derived from an EMBL/GenBank/DDBJ whole genome shotgun (WGS) entry which is preliminary data.</text>
</comment>
<evidence type="ECO:0000256" key="2">
    <source>
        <dbReference type="ARBA" id="ARBA00022692"/>
    </source>
</evidence>
<keyword evidence="3 5" id="KW-1133">Transmembrane helix</keyword>
<keyword evidence="2 5" id="KW-0812">Transmembrane</keyword>
<dbReference type="EMBL" id="JAGTJR010000006">
    <property type="protein sequence ID" value="KAH7059006.1"/>
    <property type="molecule type" value="Genomic_DNA"/>
</dbReference>
<evidence type="ECO:0000256" key="4">
    <source>
        <dbReference type="ARBA" id="ARBA00023136"/>
    </source>
</evidence>
<keyword evidence="4 5" id="KW-0472">Membrane</keyword>
<keyword evidence="7" id="KW-1185">Reference proteome</keyword>
<evidence type="ECO:0000313" key="6">
    <source>
        <dbReference type="EMBL" id="KAH7059006.1"/>
    </source>
</evidence>